<feature type="compositionally biased region" description="Acidic residues" evidence="9">
    <location>
        <begin position="220"/>
        <end position="229"/>
    </location>
</feature>
<feature type="compositionally biased region" description="Gly residues" evidence="9">
    <location>
        <begin position="331"/>
        <end position="343"/>
    </location>
</feature>
<evidence type="ECO:0000256" key="3">
    <source>
        <dbReference type="ARBA" id="ARBA00004408"/>
    </source>
</evidence>
<dbReference type="GO" id="GO:0010494">
    <property type="term" value="C:cytoplasmic stress granule"/>
    <property type="evidence" value="ECO:0007669"/>
    <property type="project" value="UniProtKB-SubCell"/>
</dbReference>
<protein>
    <submittedName>
        <fullName evidence="11">Plasminogen activator inhibitor 1 RNA-binding protein</fullName>
    </submittedName>
</protein>
<gene>
    <name evidence="11" type="primary">PAIRB</name>
</gene>
<feature type="compositionally biased region" description="Polar residues" evidence="9">
    <location>
        <begin position="82"/>
        <end position="93"/>
    </location>
</feature>
<dbReference type="GO" id="GO:0005730">
    <property type="term" value="C:nucleolus"/>
    <property type="evidence" value="ECO:0007669"/>
    <property type="project" value="UniProtKB-SubCell"/>
</dbReference>
<reference evidence="11" key="1">
    <citation type="submission" date="2009-03" db="EMBL/GenBank/DDBJ databases">
        <title>Osmerus mordax full-length cDNAs.</title>
        <authorList>
            <person name="von Schalburg K."/>
            <person name="Leong J."/>
            <person name="Cooper G."/>
            <person name="Davidson W.S."/>
            <person name="Koop B.F."/>
        </authorList>
    </citation>
    <scope>NUCLEOTIDE SEQUENCE</scope>
    <source>
        <tissue evidence="11">Brain</tissue>
    </source>
</reference>
<feature type="compositionally biased region" description="Acidic residues" evidence="9">
    <location>
        <begin position="370"/>
        <end position="379"/>
    </location>
</feature>
<feature type="compositionally biased region" description="Low complexity" evidence="9">
    <location>
        <begin position="230"/>
        <end position="252"/>
    </location>
</feature>
<sequence>MKGIVEDPTADVAESAGFGCAVTNRFGQLLDDEADPFDIIREAQAEKKKKKKEEAKKPAPKPVKKESQKDRRVPVSGGEGDNSAQTKTSQGQRFPSRGGGSGPAEERGERRVGFRDRRPNDNEASMGFSIERPAEQGERGTRGRGGGRGGGGRGMRGGGSGQFRSTDGFDQRGKREFERHSGSDRTGVRPEEKRGGSGPRNWGSMRDHMSAAADGAPADEGAEREEGAEPADAGANPSAEGEAEAAEPPAVEMSLDEWKALQKQSRPKAEFNIRKADTSVPSDSMVIHKSKKALEEQAEEAEEESMRRPANDITAKLEINFGSLGRPSRGARGGARGGRGRGGPVPRPDTTSPQKPPEKPRVQTRVPNPDDPEDFPALA</sequence>
<evidence type="ECO:0000313" key="11">
    <source>
        <dbReference type="EMBL" id="ACO09772.1"/>
    </source>
</evidence>
<evidence type="ECO:0000256" key="1">
    <source>
        <dbReference type="ARBA" id="ARBA00004210"/>
    </source>
</evidence>
<feature type="compositionally biased region" description="Basic and acidic residues" evidence="9">
    <location>
        <begin position="104"/>
        <end position="121"/>
    </location>
</feature>
<dbReference type="InterPro" id="IPR006861">
    <property type="entry name" value="HABP4_PAIRBP1-bd"/>
</dbReference>
<comment type="subcellular location">
    <subcellularLocation>
        <location evidence="1">Cytoplasm</location>
        <location evidence="1">Stress granule</location>
    </subcellularLocation>
    <subcellularLocation>
        <location evidence="2">Nucleus speckle</location>
    </subcellularLocation>
    <subcellularLocation>
        <location evidence="3">Nucleus</location>
        <location evidence="3">Cajal body</location>
    </subcellularLocation>
    <subcellularLocation>
        <location evidence="4">Nucleus</location>
        <location evidence="4">Nucleolus</location>
    </subcellularLocation>
</comment>
<feature type="compositionally biased region" description="Basic and acidic residues" evidence="9">
    <location>
        <begin position="267"/>
        <end position="277"/>
    </location>
</feature>
<dbReference type="Pfam" id="PF04774">
    <property type="entry name" value="HABP4_PAI-RBP1"/>
    <property type="match status" value="1"/>
</dbReference>
<dbReference type="InterPro" id="IPR039764">
    <property type="entry name" value="HABP4/SERBP1-like"/>
</dbReference>
<evidence type="ECO:0000256" key="4">
    <source>
        <dbReference type="ARBA" id="ARBA00004604"/>
    </source>
</evidence>
<feature type="compositionally biased region" description="Basic and acidic residues" evidence="9">
    <location>
        <begin position="167"/>
        <end position="195"/>
    </location>
</feature>
<dbReference type="GO" id="GO:0016607">
    <property type="term" value="C:nuclear speck"/>
    <property type="evidence" value="ECO:0007669"/>
    <property type="project" value="UniProtKB-SubCell"/>
</dbReference>
<name>C1BL69_OSMMO</name>
<dbReference type="GO" id="GO:0003723">
    <property type="term" value="F:RNA binding"/>
    <property type="evidence" value="ECO:0007669"/>
    <property type="project" value="InterPro"/>
</dbReference>
<feature type="domain" description="Hyaluronan/mRNA-binding protein" evidence="10">
    <location>
        <begin position="173"/>
        <end position="279"/>
    </location>
</feature>
<dbReference type="GO" id="GO:0033120">
    <property type="term" value="P:positive regulation of RNA splicing"/>
    <property type="evidence" value="ECO:0007669"/>
    <property type="project" value="TreeGrafter"/>
</dbReference>
<organism evidence="11">
    <name type="scientific">Osmerus mordax</name>
    <name type="common">Rainbow smelt</name>
    <name type="synonym">Atherina mordax</name>
    <dbReference type="NCBI Taxonomy" id="8014"/>
    <lineage>
        <taxon>Eukaryota</taxon>
        <taxon>Metazoa</taxon>
        <taxon>Chordata</taxon>
        <taxon>Craniata</taxon>
        <taxon>Vertebrata</taxon>
        <taxon>Euteleostomi</taxon>
        <taxon>Actinopterygii</taxon>
        <taxon>Neopterygii</taxon>
        <taxon>Teleostei</taxon>
        <taxon>Stomiati</taxon>
        <taxon>Osmeriformes</taxon>
        <taxon>Osmeridae</taxon>
        <taxon>Osmerus</taxon>
    </lineage>
</organism>
<comment type="similarity">
    <text evidence="8">Belongs to the SERBP1-HABP4 family.</text>
</comment>
<dbReference type="Pfam" id="PF16174">
    <property type="entry name" value="IHABP4_N"/>
    <property type="match status" value="1"/>
</dbReference>
<proteinExistence type="evidence at transcript level"/>
<evidence type="ECO:0000256" key="6">
    <source>
        <dbReference type="ARBA" id="ARBA00022845"/>
    </source>
</evidence>
<dbReference type="GO" id="GO:0045948">
    <property type="term" value="P:positive regulation of translational initiation"/>
    <property type="evidence" value="ECO:0007669"/>
    <property type="project" value="TreeGrafter"/>
</dbReference>
<feature type="region of interest" description="Disordered" evidence="9">
    <location>
        <begin position="44"/>
        <end position="379"/>
    </location>
</feature>
<evidence type="ECO:0000256" key="7">
    <source>
        <dbReference type="ARBA" id="ARBA00023242"/>
    </source>
</evidence>
<keyword evidence="6" id="KW-0810">Translation regulation</keyword>
<evidence type="ECO:0000256" key="5">
    <source>
        <dbReference type="ARBA" id="ARBA00022490"/>
    </source>
</evidence>
<evidence type="ECO:0000256" key="2">
    <source>
        <dbReference type="ARBA" id="ARBA00004324"/>
    </source>
</evidence>
<dbReference type="PANTHER" id="PTHR12299">
    <property type="entry name" value="HYALURONIC ACID-BINDING PROTEIN 4"/>
    <property type="match status" value="1"/>
</dbReference>
<evidence type="ECO:0000259" key="10">
    <source>
        <dbReference type="SMART" id="SM01233"/>
    </source>
</evidence>
<dbReference type="PANTHER" id="PTHR12299:SF30">
    <property type="entry name" value="INTRACELLULAR HYALURONAN-BINDING PROTEIN 4"/>
    <property type="match status" value="1"/>
</dbReference>
<feature type="compositionally biased region" description="Basic and acidic residues" evidence="9">
    <location>
        <begin position="44"/>
        <end position="73"/>
    </location>
</feature>
<dbReference type="Gene3D" id="6.10.140.1040">
    <property type="match status" value="1"/>
</dbReference>
<dbReference type="AlphaFoldDB" id="C1BL69"/>
<accession>C1BL69</accession>
<dbReference type="EMBL" id="BT075348">
    <property type="protein sequence ID" value="ACO09772.1"/>
    <property type="molecule type" value="mRNA"/>
</dbReference>
<feature type="compositionally biased region" description="Gly residues" evidence="9">
    <location>
        <begin position="143"/>
        <end position="161"/>
    </location>
</feature>
<keyword evidence="7" id="KW-0539">Nucleus</keyword>
<evidence type="ECO:0000256" key="8">
    <source>
        <dbReference type="ARBA" id="ARBA00035118"/>
    </source>
</evidence>
<evidence type="ECO:0000256" key="9">
    <source>
        <dbReference type="SAM" id="MobiDB-lite"/>
    </source>
</evidence>
<keyword evidence="5" id="KW-0963">Cytoplasm</keyword>
<dbReference type="GO" id="GO:0015030">
    <property type="term" value="C:Cajal body"/>
    <property type="evidence" value="ECO:0007669"/>
    <property type="project" value="UniProtKB-SubCell"/>
</dbReference>
<feature type="compositionally biased region" description="Basic and acidic residues" evidence="9">
    <location>
        <begin position="132"/>
        <end position="141"/>
    </location>
</feature>
<dbReference type="SMART" id="SM01233">
    <property type="entry name" value="HABP4_PAI-RBP1"/>
    <property type="match status" value="1"/>
</dbReference>
<dbReference type="InterPro" id="IPR032381">
    <property type="entry name" value="IHABP4_N"/>
</dbReference>